<sequence>MKGGTMMAKQEVSATKRLRQIVNVISKNHFLANFYHQTNPEVIVAALEELGPTFIKLGQLLSTRPDLVSPSYISALETLQDQVQEDDFDTVKTTIEESTGQTLAELFADFEKRPFASASIGQCHRAHLHDGTEVVVKVQHPAVRQLVEVDLALFTRAVRLLKYVPEGSVVDLPQVVEQLGQSLRSEIDFTIEAQATQRFYELNNGRGIFLAPKAFVEQSSSRVLVTQYMPGDSIKGLLADPPTLALPDGLSLTDVRKGVARSLVENFIQEVFYDRFFHADPHPGNLFFLPVPAGSIQTTTQFQKQFGDLTLTINNQTPLPPYRLVYLDFGMMGTLPASLAQGIAQVILAITTKDSYQISQAILRICNQTGPVDEQSFNHQLASFLRPYLNTGLKDYNFSQMIFEVTSLCRRNHLQVKPEVTMLLRAFGTLEGTVAKLDPSISLMDIARPFAKQYFKEHFNPKHFTEGQALKLLRAAGATTSIPIRMATFLEQLTNGEQRLNLHYQGQDRVLAKLEALLNRLLTVIVLAAIILASSILVVGGTTHPLIYKLGVSGYLLAIIILLGLVIANTWRRFHH</sequence>
<name>A0ABF7R320_LIMF3</name>
<evidence type="ECO:0000259" key="3">
    <source>
        <dbReference type="Pfam" id="PF03109"/>
    </source>
</evidence>
<dbReference type="InterPro" id="IPR050154">
    <property type="entry name" value="UbiB_kinase"/>
</dbReference>
<organism evidence="4 5">
    <name type="scientific">Limosilactobacillus fermentum (strain NBRC 3956 / LMG 18251)</name>
    <name type="common">Lactobacillus fermentum</name>
    <dbReference type="NCBI Taxonomy" id="334390"/>
    <lineage>
        <taxon>Bacteria</taxon>
        <taxon>Bacillati</taxon>
        <taxon>Bacillota</taxon>
        <taxon>Bacilli</taxon>
        <taxon>Lactobacillales</taxon>
        <taxon>Lactobacillaceae</taxon>
        <taxon>Limosilactobacillus</taxon>
    </lineage>
</organism>
<keyword evidence="2" id="KW-1133">Transmembrane helix</keyword>
<evidence type="ECO:0000256" key="2">
    <source>
        <dbReference type="SAM" id="Phobius"/>
    </source>
</evidence>
<comment type="similarity">
    <text evidence="1">Belongs to the protein kinase superfamily. ADCK protein kinase family.</text>
</comment>
<dbReference type="InterPro" id="IPR011009">
    <property type="entry name" value="Kinase-like_dom_sf"/>
</dbReference>
<feature type="transmembrane region" description="Helical" evidence="2">
    <location>
        <begin position="546"/>
        <end position="568"/>
    </location>
</feature>
<evidence type="ECO:0000313" key="4">
    <source>
        <dbReference type="EMBL" id="BAG27369.1"/>
    </source>
</evidence>
<keyword evidence="2" id="KW-0812">Transmembrane</keyword>
<proteinExistence type="inferred from homology"/>
<protein>
    <recommendedName>
        <fullName evidence="3">ABC1 atypical kinase-like domain-containing protein</fullName>
    </recommendedName>
</protein>
<feature type="transmembrane region" description="Helical" evidence="2">
    <location>
        <begin position="517"/>
        <end position="540"/>
    </location>
</feature>
<gene>
    <name evidence="4" type="ordered locus">LAF_1033</name>
</gene>
<dbReference type="AlphaFoldDB" id="A0ABF7R320"/>
<dbReference type="PANTHER" id="PTHR10566:SF113">
    <property type="entry name" value="PROTEIN ACTIVITY OF BC1 COMPLEX KINASE 7, CHLOROPLASTIC"/>
    <property type="match status" value="1"/>
</dbReference>
<keyword evidence="5" id="KW-1185">Reference proteome</keyword>
<dbReference type="Proteomes" id="UP000001697">
    <property type="component" value="Chromosome"/>
</dbReference>
<dbReference type="PANTHER" id="PTHR10566">
    <property type="entry name" value="CHAPERONE-ACTIVITY OF BC1 COMPLEX CABC1 -RELATED"/>
    <property type="match status" value="1"/>
</dbReference>
<reference evidence="4 5" key="1">
    <citation type="journal article" date="2008" name="DNA Res.">
        <title>Comparative genome analysis of Lactobacillus reuteri and Lactobacillus fermentum reveal a genomic island for reuterin and cobalamin production.</title>
        <authorList>
            <person name="Morita H."/>
            <person name="Toh H."/>
            <person name="Fukuda S."/>
            <person name="Horikawa H."/>
            <person name="Oshima K."/>
            <person name="Suzuki T."/>
            <person name="Murakami M."/>
            <person name="Hisamatsu S."/>
            <person name="Kato Y."/>
            <person name="Takizawa T."/>
            <person name="Fukuoka H."/>
            <person name="Yoshimura T."/>
            <person name="Itoh K."/>
            <person name="O'Sullivan D.J."/>
            <person name="McKay L.L."/>
            <person name="Ohno H."/>
            <person name="Kikuchi J."/>
            <person name="Masaoka T."/>
            <person name="Hattori M."/>
        </authorList>
    </citation>
    <scope>NUCLEOTIDE SEQUENCE [LARGE SCALE GENOMIC DNA]</scope>
    <source>
        <strain evidence="5">NBRC 3956 / LMG 18251</strain>
    </source>
</reference>
<dbReference type="InterPro" id="IPR004147">
    <property type="entry name" value="ABC1_dom"/>
</dbReference>
<keyword evidence="2" id="KW-0472">Membrane</keyword>
<accession>A0ABF7R320</accession>
<feature type="domain" description="ABC1 atypical kinase-like" evidence="3">
    <location>
        <begin position="79"/>
        <end position="360"/>
    </location>
</feature>
<dbReference type="SUPFAM" id="SSF56112">
    <property type="entry name" value="Protein kinase-like (PK-like)"/>
    <property type="match status" value="1"/>
</dbReference>
<dbReference type="KEGG" id="lfe:LAF_1033"/>
<dbReference type="CDD" id="cd05121">
    <property type="entry name" value="ABC1_ADCK3-like"/>
    <property type="match status" value="1"/>
</dbReference>
<dbReference type="EMBL" id="AP008937">
    <property type="protein sequence ID" value="BAG27369.1"/>
    <property type="molecule type" value="Genomic_DNA"/>
</dbReference>
<evidence type="ECO:0000256" key="1">
    <source>
        <dbReference type="ARBA" id="ARBA00009670"/>
    </source>
</evidence>
<evidence type="ECO:0000313" key="5">
    <source>
        <dbReference type="Proteomes" id="UP000001697"/>
    </source>
</evidence>
<dbReference type="Pfam" id="PF03109">
    <property type="entry name" value="ABC1"/>
    <property type="match status" value="1"/>
</dbReference>